<dbReference type="AlphaFoldDB" id="A0A839G928"/>
<protein>
    <recommendedName>
        <fullName evidence="4">DUF3352 domain-containing protein</fullName>
    </recommendedName>
</protein>
<keyword evidence="1" id="KW-0812">Transmembrane</keyword>
<evidence type="ECO:0000313" key="3">
    <source>
        <dbReference type="Proteomes" id="UP000563094"/>
    </source>
</evidence>
<evidence type="ECO:0000313" key="2">
    <source>
        <dbReference type="EMBL" id="MBA9075492.1"/>
    </source>
</evidence>
<gene>
    <name evidence="2" type="ORF">FHS90_000189</name>
</gene>
<proteinExistence type="predicted"/>
<keyword evidence="1" id="KW-0472">Membrane</keyword>
<feature type="transmembrane region" description="Helical" evidence="1">
    <location>
        <begin position="6"/>
        <end position="23"/>
    </location>
</feature>
<reference evidence="2 3" key="1">
    <citation type="submission" date="2020-08" db="EMBL/GenBank/DDBJ databases">
        <title>Genomic Encyclopedia of Type Strains, Phase IV (KMG-IV): sequencing the most valuable type-strain genomes for metagenomic binning, comparative biology and taxonomic classification.</title>
        <authorList>
            <person name="Goeker M."/>
        </authorList>
    </citation>
    <scope>NUCLEOTIDE SEQUENCE [LARGE SCALE GENOMIC DNA]</scope>
    <source>
        <strain evidence="2 3">DSM 29854</strain>
    </source>
</reference>
<keyword evidence="1" id="KW-1133">Transmembrane helix</keyword>
<dbReference type="EMBL" id="JACJIQ010000001">
    <property type="protein sequence ID" value="MBA9075492.1"/>
    <property type="molecule type" value="Genomic_DNA"/>
</dbReference>
<accession>A0A839G928</accession>
<dbReference type="SUPFAM" id="SSF101898">
    <property type="entry name" value="NHL repeat"/>
    <property type="match status" value="1"/>
</dbReference>
<sequence length="901" mass="102301">MPKKTIYWLCGVVVLLALGFYGFTKWTEAREKVDLWTLVPDDAVFIAETNSVPRFIDHLQESDLWSTVSQMPFVLRLEDQLTTLDSLSGGRSQFRNFLVNKNMLVSLHVMGRTDQELLYYIPVNTVAEHRYIRTLVENVVKADEYRQEVRDYQGFQITDIVHQNNTNNFSFFSYHNNLVISASPVLVEEVVRRINRGQLESPAKDYKNTNYLSQPEVYANVFINYQHVPDLFSTFLKEDLLDDVNLLSSLCRNSMLELKLNNNRLFLNGFSNPETVEGSLFSRLKGHAAKSFKLREVIPNRAAVLLHLGMNQMGVLRAVSGKPNASFLDTLANSFAGELGLCYLEAYDTRTSPEKVLFAQASNPAYTQSLLNRLQPGQTAGTQEKYADHTIRLLTAKDLPQQLFGDMFKGFDQTYYTTLQNYILFTDDVATMRSLLAEVKAGKVWGKSEAMEPLLAETQQEDNVGLYIHTANAWNLLVRSMNNQNQAALLRNSSIVKKFNYLSFQFSAAEQQYYTSLILRHQEESSVKKVLASQGITQEETYDLKSRLLTMPFLLQYPVDNTAELVVQDSALVLHGVSAQLDRQNWTDTLDARVMGPVHQLVYGADKRLKYFFATPNRIFGVDKNGNDLENFPFTLGDSLRLQQLTVFDYDKNGNYRLAVDDQLGNIFLLDMQGNLQGGWTPMRLDSRLAAPPQHLKVNGRNVIMVVLENGFVYAFGEQGETYPGFPINLGANLRSGLFVKPGISFRRSTCATVTQSGEVVTFDLTGEIISRKQLLRPDRRSTFELVPEPTGKSYIIARTDPGRVALYSQELKLLLDRRFVTSSAKEVQYFHFGGDKKLYVIRETGTRKAYLFDVQAQPLGKDPINASFPVSVQFNEVQNQYILFASFNRVLQKITVQGRN</sequence>
<evidence type="ECO:0000256" key="1">
    <source>
        <dbReference type="SAM" id="Phobius"/>
    </source>
</evidence>
<dbReference type="RefSeq" id="WP_182511226.1">
    <property type="nucleotide sequence ID" value="NZ_JACJIQ010000001.1"/>
</dbReference>
<comment type="caution">
    <text evidence="2">The sequence shown here is derived from an EMBL/GenBank/DDBJ whole genome shotgun (WGS) entry which is preliminary data.</text>
</comment>
<dbReference type="Proteomes" id="UP000563094">
    <property type="component" value="Unassembled WGS sequence"/>
</dbReference>
<evidence type="ECO:0008006" key="4">
    <source>
        <dbReference type="Google" id="ProtNLM"/>
    </source>
</evidence>
<organism evidence="2 3">
    <name type="scientific">Rufibacter quisquiliarum</name>
    <dbReference type="NCBI Taxonomy" id="1549639"/>
    <lineage>
        <taxon>Bacteria</taxon>
        <taxon>Pseudomonadati</taxon>
        <taxon>Bacteroidota</taxon>
        <taxon>Cytophagia</taxon>
        <taxon>Cytophagales</taxon>
        <taxon>Hymenobacteraceae</taxon>
        <taxon>Rufibacter</taxon>
    </lineage>
</organism>
<keyword evidence="3" id="KW-1185">Reference proteome</keyword>
<name>A0A839G928_9BACT</name>